<dbReference type="Proteomes" id="UP000799770">
    <property type="component" value="Unassembled WGS sequence"/>
</dbReference>
<sequence length="130" mass="15210">MRVAKSNYYAYATVAYTLCIMLSILTLGISWQILTSTTGTDLIPATWVRFFLAQLSWGVSVILFFAPLAIHDEIGRLFEQWKREECTQNTSDKLQWRWLKHGPRREILSRDQVLERLYSQAEMAPRPRDL</sequence>
<evidence type="ECO:0000256" key="1">
    <source>
        <dbReference type="SAM" id="Phobius"/>
    </source>
</evidence>
<keyword evidence="1" id="KW-1133">Transmembrane helix</keyword>
<evidence type="ECO:0000313" key="3">
    <source>
        <dbReference type="Proteomes" id="UP000799770"/>
    </source>
</evidence>
<feature type="transmembrane region" description="Helical" evidence="1">
    <location>
        <begin position="46"/>
        <end position="70"/>
    </location>
</feature>
<evidence type="ECO:0000313" key="2">
    <source>
        <dbReference type="EMBL" id="KAF2106725.1"/>
    </source>
</evidence>
<feature type="transmembrane region" description="Helical" evidence="1">
    <location>
        <begin position="9"/>
        <end position="34"/>
    </location>
</feature>
<keyword evidence="3" id="KW-1185">Reference proteome</keyword>
<accession>A0A6A5YI57</accession>
<dbReference type="EMBL" id="ML977360">
    <property type="protein sequence ID" value="KAF2106725.1"/>
    <property type="molecule type" value="Genomic_DNA"/>
</dbReference>
<name>A0A6A5YI57_9PLEO</name>
<reference evidence="2" key="1">
    <citation type="journal article" date="2020" name="Stud. Mycol.">
        <title>101 Dothideomycetes genomes: a test case for predicting lifestyles and emergence of pathogens.</title>
        <authorList>
            <person name="Haridas S."/>
            <person name="Albert R."/>
            <person name="Binder M."/>
            <person name="Bloem J."/>
            <person name="Labutti K."/>
            <person name="Salamov A."/>
            <person name="Andreopoulos B."/>
            <person name="Baker S."/>
            <person name="Barry K."/>
            <person name="Bills G."/>
            <person name="Bluhm B."/>
            <person name="Cannon C."/>
            <person name="Castanera R."/>
            <person name="Culley D."/>
            <person name="Daum C."/>
            <person name="Ezra D."/>
            <person name="Gonzalez J."/>
            <person name="Henrissat B."/>
            <person name="Kuo A."/>
            <person name="Liang C."/>
            <person name="Lipzen A."/>
            <person name="Lutzoni F."/>
            <person name="Magnuson J."/>
            <person name="Mondo S."/>
            <person name="Nolan M."/>
            <person name="Ohm R."/>
            <person name="Pangilinan J."/>
            <person name="Park H.-J."/>
            <person name="Ramirez L."/>
            <person name="Alfaro M."/>
            <person name="Sun H."/>
            <person name="Tritt A."/>
            <person name="Yoshinaga Y."/>
            <person name="Zwiers L.-H."/>
            <person name="Turgeon B."/>
            <person name="Goodwin S."/>
            <person name="Spatafora J."/>
            <person name="Crous P."/>
            <person name="Grigoriev I."/>
        </authorList>
    </citation>
    <scope>NUCLEOTIDE SEQUENCE</scope>
    <source>
        <strain evidence="2">CBS 627.86</strain>
    </source>
</reference>
<keyword evidence="1" id="KW-0812">Transmembrane</keyword>
<protein>
    <submittedName>
        <fullName evidence="2">Uncharacterized protein</fullName>
    </submittedName>
</protein>
<gene>
    <name evidence="2" type="ORF">BDV96DRAFT_654506</name>
</gene>
<dbReference type="AlphaFoldDB" id="A0A6A5YI57"/>
<proteinExistence type="predicted"/>
<organism evidence="2 3">
    <name type="scientific">Lophiotrema nucula</name>
    <dbReference type="NCBI Taxonomy" id="690887"/>
    <lineage>
        <taxon>Eukaryota</taxon>
        <taxon>Fungi</taxon>
        <taxon>Dikarya</taxon>
        <taxon>Ascomycota</taxon>
        <taxon>Pezizomycotina</taxon>
        <taxon>Dothideomycetes</taxon>
        <taxon>Pleosporomycetidae</taxon>
        <taxon>Pleosporales</taxon>
        <taxon>Lophiotremataceae</taxon>
        <taxon>Lophiotrema</taxon>
    </lineage>
</organism>
<keyword evidence="1" id="KW-0472">Membrane</keyword>